<dbReference type="AlphaFoldDB" id="A0A3B3T1Z4"/>
<keyword evidence="2" id="KW-1185">Reference proteome</keyword>
<dbReference type="Proteomes" id="UP000261540">
    <property type="component" value="Unplaced"/>
</dbReference>
<dbReference type="GeneTree" id="ENSGT00940000180808"/>
<accession>A0A3B3T1Z4</accession>
<reference evidence="1" key="1">
    <citation type="submission" date="2025-08" db="UniProtKB">
        <authorList>
            <consortium name="Ensembl"/>
        </authorList>
    </citation>
    <scope>IDENTIFICATION</scope>
</reference>
<proteinExistence type="predicted"/>
<evidence type="ECO:0000313" key="1">
    <source>
        <dbReference type="Ensembl" id="ENSPKIP00000036361.1"/>
    </source>
</evidence>
<sequence length="132" mass="14951">MLNSPIGCSVWETPASLSPTHSHGDLGLRKHIVEKLRRDPISSSMEQLQPAMMVRFLIRHLQERSVRRSSFTVAVSEGYSSCIQEVKNLLSQDERQTEGQKNLLSHLQSAGFILPRAGSKKTSLNNNIWRPW</sequence>
<organism evidence="1 2">
    <name type="scientific">Paramormyrops kingsleyae</name>
    <dbReference type="NCBI Taxonomy" id="1676925"/>
    <lineage>
        <taxon>Eukaryota</taxon>
        <taxon>Metazoa</taxon>
        <taxon>Chordata</taxon>
        <taxon>Craniata</taxon>
        <taxon>Vertebrata</taxon>
        <taxon>Euteleostomi</taxon>
        <taxon>Actinopterygii</taxon>
        <taxon>Neopterygii</taxon>
        <taxon>Teleostei</taxon>
        <taxon>Osteoglossocephala</taxon>
        <taxon>Osteoglossomorpha</taxon>
        <taxon>Osteoglossiformes</taxon>
        <taxon>Mormyridae</taxon>
        <taxon>Paramormyrops</taxon>
    </lineage>
</organism>
<protein>
    <recommendedName>
        <fullName evidence="3">Orange domain-containing protein</fullName>
    </recommendedName>
</protein>
<dbReference type="Ensembl" id="ENSPKIT00000017308.1">
    <property type="protein sequence ID" value="ENSPKIP00000036361.1"/>
    <property type="gene ID" value="ENSPKIG00000014945.1"/>
</dbReference>
<evidence type="ECO:0000313" key="2">
    <source>
        <dbReference type="Proteomes" id="UP000261540"/>
    </source>
</evidence>
<name>A0A3B3T1Z4_9TELE</name>
<evidence type="ECO:0008006" key="3">
    <source>
        <dbReference type="Google" id="ProtNLM"/>
    </source>
</evidence>
<reference evidence="1" key="2">
    <citation type="submission" date="2025-09" db="UniProtKB">
        <authorList>
            <consortium name="Ensembl"/>
        </authorList>
    </citation>
    <scope>IDENTIFICATION</scope>
</reference>